<sequence>MDFIIEKGKAFDKLACISDEKLIRVDFVSSSDSITEGNIYRSTVKKINQNLNSAIVDLGICEGYLQDNYSLVGLKKGDELLLQVKRPGIKNKMPKLTRELSLMGRYCVMFPYGKDINFSNRIEDDSWKLELKAYLKQSIGTSVGIVIRTLAYNVSENEIKSDIDKLFDIWNGIEKQSKLGLNNKLIYTQYDPIEQFIFKSNPESIDKLICNDKQLLKHIENSLKSKIQIITPTFIDTEFLFDYLKLTSQIRNLFQKKVEVNNNISLFVESTEACHIIDVNSGNANYKLGFEKNALEINLIAADEAVRQILLRDLSGIILIDFMDMKENQNKIKLINKVTELLKKDGKKSSVTSITELGIMQIIRKRDKENIYERYTKSCPLCDGLGKVLTDELYFNQLFIELSNATKHTNQKQFKIKIPYILNETTKQYLNDIENELNITIEAEFIDVKKLTLKAHF</sequence>
<dbReference type="InterPro" id="IPR004659">
    <property type="entry name" value="RNase_E/G"/>
</dbReference>
<dbReference type="OrthoDB" id="9804278at2"/>
<keyword evidence="3" id="KW-0378">Hydrolase</keyword>
<evidence type="ECO:0000256" key="4">
    <source>
        <dbReference type="ARBA" id="ARBA00022842"/>
    </source>
</evidence>
<dbReference type="GO" id="GO:0016787">
    <property type="term" value="F:hydrolase activity"/>
    <property type="evidence" value="ECO:0007669"/>
    <property type="project" value="UniProtKB-KW"/>
</dbReference>
<dbReference type="PANTHER" id="PTHR30001:SF0">
    <property type="entry name" value="RIBONUCLEASE G"/>
    <property type="match status" value="1"/>
</dbReference>
<keyword evidence="4" id="KW-0460">Magnesium</keyword>
<dbReference type="GO" id="GO:0003723">
    <property type="term" value="F:RNA binding"/>
    <property type="evidence" value="ECO:0007669"/>
    <property type="project" value="UniProtKB-KW"/>
</dbReference>
<dbReference type="Pfam" id="PF10150">
    <property type="entry name" value="RNase_E_G"/>
    <property type="match status" value="1"/>
</dbReference>
<organism evidence="7 8">
    <name type="scientific">Acetoanaerobium noterae</name>
    <dbReference type="NCBI Taxonomy" id="745369"/>
    <lineage>
        <taxon>Bacteria</taxon>
        <taxon>Bacillati</taxon>
        <taxon>Bacillota</taxon>
        <taxon>Clostridia</taxon>
        <taxon>Peptostreptococcales</taxon>
        <taxon>Filifactoraceae</taxon>
        <taxon>Acetoanaerobium</taxon>
    </lineage>
</organism>
<dbReference type="Proteomes" id="UP000243406">
    <property type="component" value="Unassembled WGS sequence"/>
</dbReference>
<dbReference type="AlphaFoldDB" id="A0A1T5CIX6"/>
<dbReference type="GO" id="GO:0046872">
    <property type="term" value="F:metal ion binding"/>
    <property type="evidence" value="ECO:0007669"/>
    <property type="project" value="UniProtKB-KW"/>
</dbReference>
<evidence type="ECO:0000259" key="6">
    <source>
        <dbReference type="Pfam" id="PF10150"/>
    </source>
</evidence>
<dbReference type="RefSeq" id="WP_079589996.1">
    <property type="nucleotide sequence ID" value="NZ_FUYN01000005.1"/>
</dbReference>
<evidence type="ECO:0000313" key="8">
    <source>
        <dbReference type="Proteomes" id="UP000243406"/>
    </source>
</evidence>
<keyword evidence="2" id="KW-0479">Metal-binding</keyword>
<dbReference type="PANTHER" id="PTHR30001">
    <property type="entry name" value="RIBONUCLEASE"/>
    <property type="match status" value="1"/>
</dbReference>
<dbReference type="EMBL" id="FUYN01000005">
    <property type="protein sequence ID" value="SKB59100.1"/>
    <property type="molecule type" value="Genomic_DNA"/>
</dbReference>
<gene>
    <name evidence="7" type="ORF">SAMN02745120_2187</name>
</gene>
<dbReference type="InterPro" id="IPR012340">
    <property type="entry name" value="NA-bd_OB-fold"/>
</dbReference>
<feature type="domain" description="RNA-binding protein AU-1/Ribonuclease E/G" evidence="6">
    <location>
        <begin position="101"/>
        <end position="366"/>
    </location>
</feature>
<dbReference type="GO" id="GO:0004540">
    <property type="term" value="F:RNA nuclease activity"/>
    <property type="evidence" value="ECO:0007669"/>
    <property type="project" value="InterPro"/>
</dbReference>
<proteinExistence type="predicted"/>
<dbReference type="GO" id="GO:0005737">
    <property type="term" value="C:cytoplasm"/>
    <property type="evidence" value="ECO:0007669"/>
    <property type="project" value="TreeGrafter"/>
</dbReference>
<evidence type="ECO:0000313" key="7">
    <source>
        <dbReference type="EMBL" id="SKB59100.1"/>
    </source>
</evidence>
<comment type="cofactor">
    <cofactor evidence="1">
        <name>Mg(2+)</name>
        <dbReference type="ChEBI" id="CHEBI:18420"/>
    </cofactor>
</comment>
<keyword evidence="8" id="KW-1185">Reference proteome</keyword>
<protein>
    <submittedName>
        <fullName evidence="7">Ribonuclease G</fullName>
    </submittedName>
</protein>
<evidence type="ECO:0000256" key="2">
    <source>
        <dbReference type="ARBA" id="ARBA00022723"/>
    </source>
</evidence>
<dbReference type="GO" id="GO:0006364">
    <property type="term" value="P:rRNA processing"/>
    <property type="evidence" value="ECO:0007669"/>
    <property type="project" value="TreeGrafter"/>
</dbReference>
<evidence type="ECO:0000256" key="3">
    <source>
        <dbReference type="ARBA" id="ARBA00022801"/>
    </source>
</evidence>
<name>A0A1T5CIX6_9FIRM</name>
<accession>A0A1T5CIX6</accession>
<evidence type="ECO:0000256" key="5">
    <source>
        <dbReference type="ARBA" id="ARBA00022884"/>
    </source>
</evidence>
<reference evidence="8" key="1">
    <citation type="submission" date="2017-02" db="EMBL/GenBank/DDBJ databases">
        <authorList>
            <person name="Varghese N."/>
            <person name="Submissions S."/>
        </authorList>
    </citation>
    <scope>NUCLEOTIDE SEQUENCE [LARGE SCALE GENOMIC DNA]</scope>
    <source>
        <strain evidence="8">ATCC 35199</strain>
    </source>
</reference>
<evidence type="ECO:0000256" key="1">
    <source>
        <dbReference type="ARBA" id="ARBA00001946"/>
    </source>
</evidence>
<dbReference type="Gene3D" id="2.40.50.140">
    <property type="entry name" value="Nucleic acid-binding proteins"/>
    <property type="match status" value="1"/>
</dbReference>
<keyword evidence="5" id="KW-0694">RNA-binding</keyword>
<dbReference type="InterPro" id="IPR019307">
    <property type="entry name" value="RNA-bd_AU-1/RNase_E/G"/>
</dbReference>